<name>A0A1H3ZEP5_9BACT</name>
<protein>
    <recommendedName>
        <fullName evidence="4">1,4-beta-xylanase</fullName>
    </recommendedName>
</protein>
<dbReference type="OrthoDB" id="9774262at2"/>
<keyword evidence="3" id="KW-1185">Reference proteome</keyword>
<evidence type="ECO:0008006" key="4">
    <source>
        <dbReference type="Google" id="ProtNLM"/>
    </source>
</evidence>
<sequence>MKYLFSCCVSLLILTAAKAQERWPVSRANDWYQQQPWITGANFLPSTAVNQLEMWQAETFDTATINRELGYASAIGFNTMRVYLHHVAWKQDSAGFKQRINEYLTIASRLGIKTAFVFFDDCWKDQYHAGPQPEPIPGVHNSQWLKDPGGLIDQQPALMDTLEVYVKDIITTFGRDDRVRFWDLYNEPGHFGHGDKSWPLLRNVVKWARNCQPMQPITIGIYNPAFTGFNEFQIANSDIITFHNYRDSSSMIAAIDSLQRYNRPLICTEYMKRPNNSTFLTHMPVMKRKKVGAINWGLVAGRSQTHYPQGNKGGEPVPELWYHDIFYPDGRAFDPKETAFIRDMNMAP</sequence>
<proteinExistence type="predicted"/>
<dbReference type="AlphaFoldDB" id="A0A1H3ZEP5"/>
<dbReference type="InterPro" id="IPR017853">
    <property type="entry name" value="GH"/>
</dbReference>
<feature type="chain" id="PRO_5011433613" description="1,4-beta-xylanase" evidence="1">
    <location>
        <begin position="20"/>
        <end position="348"/>
    </location>
</feature>
<feature type="signal peptide" evidence="1">
    <location>
        <begin position="1"/>
        <end position="19"/>
    </location>
</feature>
<dbReference type="Proteomes" id="UP000199656">
    <property type="component" value="Unassembled WGS sequence"/>
</dbReference>
<dbReference type="RefSeq" id="WP_089759652.1">
    <property type="nucleotide sequence ID" value="NZ_BKAT01000005.1"/>
</dbReference>
<evidence type="ECO:0000313" key="2">
    <source>
        <dbReference type="EMBL" id="SEA22253.1"/>
    </source>
</evidence>
<evidence type="ECO:0000313" key="3">
    <source>
        <dbReference type="Proteomes" id="UP000199656"/>
    </source>
</evidence>
<accession>A0A1H3ZEP5</accession>
<evidence type="ECO:0000256" key="1">
    <source>
        <dbReference type="SAM" id="SignalP"/>
    </source>
</evidence>
<organism evidence="2 3">
    <name type="scientific">Chitinophaga terrae</name>
    <name type="common">ex Kim and Jung 2007</name>
    <dbReference type="NCBI Taxonomy" id="408074"/>
    <lineage>
        <taxon>Bacteria</taxon>
        <taxon>Pseudomonadati</taxon>
        <taxon>Bacteroidota</taxon>
        <taxon>Chitinophagia</taxon>
        <taxon>Chitinophagales</taxon>
        <taxon>Chitinophagaceae</taxon>
        <taxon>Chitinophaga</taxon>
    </lineage>
</organism>
<keyword evidence="1" id="KW-0732">Signal</keyword>
<gene>
    <name evidence="2" type="ORF">SAMN05660909_01189</name>
</gene>
<reference evidence="3" key="1">
    <citation type="submission" date="2016-10" db="EMBL/GenBank/DDBJ databases">
        <authorList>
            <person name="Varghese N."/>
            <person name="Submissions S."/>
        </authorList>
    </citation>
    <scope>NUCLEOTIDE SEQUENCE [LARGE SCALE GENOMIC DNA]</scope>
    <source>
        <strain evidence="3">DSM 23920</strain>
    </source>
</reference>
<dbReference type="EMBL" id="FNRL01000004">
    <property type="protein sequence ID" value="SEA22253.1"/>
    <property type="molecule type" value="Genomic_DNA"/>
</dbReference>
<dbReference type="Gene3D" id="3.20.20.80">
    <property type="entry name" value="Glycosidases"/>
    <property type="match status" value="1"/>
</dbReference>
<dbReference type="STRING" id="408074.SAMN05660909_01189"/>
<dbReference type="SUPFAM" id="SSF51445">
    <property type="entry name" value="(Trans)glycosidases"/>
    <property type="match status" value="1"/>
</dbReference>